<keyword evidence="3" id="KW-1185">Reference proteome</keyword>
<dbReference type="Proteomes" id="UP000219947">
    <property type="component" value="Unassembled WGS sequence"/>
</dbReference>
<dbReference type="PANTHER" id="PTHR47396">
    <property type="entry name" value="TYPE I RESTRICTION ENZYME ECOKI R PROTEIN"/>
    <property type="match status" value="1"/>
</dbReference>
<dbReference type="Gene3D" id="3.40.50.300">
    <property type="entry name" value="P-loop containing nucleotide triphosphate hydrolases"/>
    <property type="match status" value="2"/>
</dbReference>
<dbReference type="GO" id="GO:0005524">
    <property type="term" value="F:ATP binding"/>
    <property type="evidence" value="ECO:0007669"/>
    <property type="project" value="InterPro"/>
</dbReference>
<dbReference type="GO" id="GO:0005829">
    <property type="term" value="C:cytosol"/>
    <property type="evidence" value="ECO:0007669"/>
    <property type="project" value="TreeGrafter"/>
</dbReference>
<dbReference type="InterPro" id="IPR027417">
    <property type="entry name" value="P-loop_NTPase"/>
</dbReference>
<keyword evidence="2" id="KW-0378">Hydrolase</keyword>
<dbReference type="PANTHER" id="PTHR47396:SF2">
    <property type="entry name" value="HELICASE ATP-BINDING DOMAIN-CONTAINING PROTEIN"/>
    <property type="match status" value="1"/>
</dbReference>
<accession>A0A2A8D6S4</accession>
<dbReference type="PROSITE" id="PS51192">
    <property type="entry name" value="HELICASE_ATP_BIND_1"/>
    <property type="match status" value="1"/>
</dbReference>
<evidence type="ECO:0000313" key="2">
    <source>
        <dbReference type="EMBL" id="PEN16574.1"/>
    </source>
</evidence>
<dbReference type="InterPro" id="IPR050742">
    <property type="entry name" value="Helicase_Restrict-Modif_Enz"/>
</dbReference>
<comment type="caution">
    <text evidence="2">The sequence shown here is derived from an EMBL/GenBank/DDBJ whole genome shotgun (WGS) entry which is preliminary data.</text>
</comment>
<organism evidence="2 3">
    <name type="scientific">Rothia dentocariosa</name>
    <dbReference type="NCBI Taxonomy" id="2047"/>
    <lineage>
        <taxon>Bacteria</taxon>
        <taxon>Bacillati</taxon>
        <taxon>Actinomycetota</taxon>
        <taxon>Actinomycetes</taxon>
        <taxon>Micrococcales</taxon>
        <taxon>Micrococcaceae</taxon>
        <taxon>Rothia</taxon>
    </lineage>
</organism>
<dbReference type="InterPro" id="IPR014001">
    <property type="entry name" value="Helicase_ATP-bd"/>
</dbReference>
<dbReference type="InterPro" id="IPR001650">
    <property type="entry name" value="Helicase_C-like"/>
</dbReference>
<proteinExistence type="predicted"/>
<dbReference type="AlphaFoldDB" id="A0A2A8D6S4"/>
<reference evidence="2" key="1">
    <citation type="submission" date="2017-10" db="EMBL/GenBank/DDBJ databases">
        <title>Kefir isolates.</title>
        <authorList>
            <person name="Kim Y."/>
            <person name="Blasche S."/>
        </authorList>
    </citation>
    <scope>NUCLEOTIDE SEQUENCE [LARGE SCALE GENOMIC DNA]</scope>
    <source>
        <strain evidence="2">OG2-2</strain>
    </source>
</reference>
<evidence type="ECO:0000259" key="1">
    <source>
        <dbReference type="PROSITE" id="PS51192"/>
    </source>
</evidence>
<dbReference type="SMART" id="SM00487">
    <property type="entry name" value="DEXDc"/>
    <property type="match status" value="1"/>
</dbReference>
<dbReference type="EMBL" id="PDEV01000001">
    <property type="protein sequence ID" value="PEN16574.1"/>
    <property type="molecule type" value="Genomic_DNA"/>
</dbReference>
<keyword evidence="2" id="KW-0547">Nucleotide-binding</keyword>
<dbReference type="Pfam" id="PF04851">
    <property type="entry name" value="ResIII"/>
    <property type="match status" value="1"/>
</dbReference>
<dbReference type="InterPro" id="IPR006935">
    <property type="entry name" value="Helicase/UvrB_N"/>
</dbReference>
<dbReference type="Pfam" id="PF00271">
    <property type="entry name" value="Helicase_C"/>
    <property type="match status" value="1"/>
</dbReference>
<gene>
    <name evidence="2" type="ORF">CRM92_00585</name>
</gene>
<feature type="domain" description="Helicase ATP-binding" evidence="1">
    <location>
        <begin position="49"/>
        <end position="208"/>
    </location>
</feature>
<dbReference type="GO" id="GO:0016787">
    <property type="term" value="F:hydrolase activity"/>
    <property type="evidence" value="ECO:0007669"/>
    <property type="project" value="InterPro"/>
</dbReference>
<dbReference type="GO" id="GO:0003677">
    <property type="term" value="F:DNA binding"/>
    <property type="evidence" value="ECO:0007669"/>
    <property type="project" value="InterPro"/>
</dbReference>
<sequence length="601" mass="66379">MGEKSMSEYEEPTLFDSMVKPKLSPAYPDRAPWGTSVSLRAWQAEAMKKYFETNPRDFMAVATPGAGKTTFALTLARELFDRGVVRKLTVVAPTDHLKKQWADAAAKVGIPIDPNFKNADVHVGRQYKGVALTYSQVANKPQLHARNTENDKTLVIFDEIHHAGDALSWGDGLREAFDEATRRLALTGTPFRSDASPIPFVTYEQDHEGIRRSRADYSYGYGPALKDHVVRPVIFMAYSGQMRWRTSAGEEMAANLGEGFTKDITAQAWRTALDPQGEWIPTVLSAADKRLTEVRRAVPDAGALVIATDHADAKAYAEKLHKITGEKPTVVLSDDREASAKIDDFRESNKRWMVAVRMVSEGVDVPRLAVGVYATSTSTPLFFAQAIGRFVRARKRGETASVFLPSVPQLMMLANDMEVERDHALDRHTTDDDIDPMAEGLDDEALEEANREERASEQLTRGKFEAIGSQASFHGVLFDGSEFSSGGLEIGSEEEQDFLGIPGLLDADQVGTLLRARQREHASRRPATAAPAIVDHRQLKEMRNKLAKNVAAWSIRSGKPHGVIHNELRKICGGPAVAQASAEQIQARLDKLADWFVGRSL</sequence>
<protein>
    <submittedName>
        <fullName evidence="2">ATP-dependent helicase</fullName>
    </submittedName>
</protein>
<evidence type="ECO:0000313" key="3">
    <source>
        <dbReference type="Proteomes" id="UP000219947"/>
    </source>
</evidence>
<name>A0A2A8D6S4_9MICC</name>
<keyword evidence="2" id="KW-0347">Helicase</keyword>
<dbReference type="SUPFAM" id="SSF52540">
    <property type="entry name" value="P-loop containing nucleoside triphosphate hydrolases"/>
    <property type="match status" value="2"/>
</dbReference>
<dbReference type="GO" id="GO:0004386">
    <property type="term" value="F:helicase activity"/>
    <property type="evidence" value="ECO:0007669"/>
    <property type="project" value="UniProtKB-KW"/>
</dbReference>
<keyword evidence="2" id="KW-0067">ATP-binding</keyword>